<organism evidence="6 7">
    <name type="scientific">Maribacter cobaltidurans</name>
    <dbReference type="NCBI Taxonomy" id="1178778"/>
    <lineage>
        <taxon>Bacteria</taxon>
        <taxon>Pseudomonadati</taxon>
        <taxon>Bacteroidota</taxon>
        <taxon>Flavobacteriia</taxon>
        <taxon>Flavobacteriales</taxon>
        <taxon>Flavobacteriaceae</taxon>
        <taxon>Maribacter</taxon>
    </lineage>
</organism>
<dbReference type="Pfam" id="PF07980">
    <property type="entry name" value="SusD_RagB"/>
    <property type="match status" value="1"/>
</dbReference>
<name>A0A223V590_9FLAO</name>
<reference evidence="6 7" key="1">
    <citation type="submission" date="2017-08" db="EMBL/GenBank/DDBJ databases">
        <title>The complete genome sequence of Maribacter sp. B1, isolated from deep-sea sediment.</title>
        <authorList>
            <person name="Wu Y.-H."/>
            <person name="Cheng H."/>
            <person name="Xu X.-W."/>
        </authorList>
    </citation>
    <scope>NUCLEOTIDE SEQUENCE [LARGE SCALE GENOMIC DNA]</scope>
    <source>
        <strain evidence="6 7">B1</strain>
    </source>
</reference>
<dbReference type="InterPro" id="IPR011990">
    <property type="entry name" value="TPR-like_helical_dom_sf"/>
</dbReference>
<dbReference type="PROSITE" id="PS51257">
    <property type="entry name" value="PROKAR_LIPOPROTEIN"/>
    <property type="match status" value="1"/>
</dbReference>
<keyword evidence="7" id="KW-1185">Reference proteome</keyword>
<comment type="subcellular location">
    <subcellularLocation>
        <location evidence="1">Cell outer membrane</location>
    </subcellularLocation>
</comment>
<dbReference type="AlphaFoldDB" id="A0A223V590"/>
<evidence type="ECO:0000256" key="5">
    <source>
        <dbReference type="ARBA" id="ARBA00023237"/>
    </source>
</evidence>
<keyword evidence="3" id="KW-0732">Signal</keyword>
<keyword evidence="5" id="KW-0998">Cell outer membrane</keyword>
<sequence length="543" mass="60810">MKKVQFKIYLTSFLLGLGLVSCTDLEIEETDSFISEGFQGLENPASALEALYGDIRGQLADQANTYALNEVTTDAQIIPTRGADWGDNGRWRKLHQQEWGLEDSDVITPFEQWNKNQLSASQILDERSNSPEDVKLQARFLRAYAMWRILDLYGQIPFRDTSLPSTALPEVISGQAAVDFILADLDACISGLPALTGNSGDELKRPGKAAARFLKAKILLNKHIYINQLTGGGGSPDAGDMAEVISLVDAITADGYELDENYFEIFKASPDKETIWFTESNVQNVIYAPMHLNQYGLAGGGGWNGFSTLAEYYDLFEGDPESNRVETDLTPLDEQEIRRGGVPSEGLPFTGREFTEDVEGYEFGSNVGFGFLINQQYDLDGTKLQDRQGVDLAFTRDFVDGTGATNLINNSERTGIRIIKYNPRFGETRLHKVQFRYADAYLMKAEAMFRTGGDPTEMINTLRVLRDANPLGSVSESDILDERARELYTEGWRRNDLIRFGQYLRAWEFKNEAEIGNEKRLLFPIPLPQLLANPNLVQNPGYE</sequence>
<evidence type="ECO:0000256" key="2">
    <source>
        <dbReference type="ARBA" id="ARBA00006275"/>
    </source>
</evidence>
<evidence type="ECO:0000313" key="7">
    <source>
        <dbReference type="Proteomes" id="UP000215244"/>
    </source>
</evidence>
<evidence type="ECO:0000256" key="3">
    <source>
        <dbReference type="ARBA" id="ARBA00022729"/>
    </source>
</evidence>
<dbReference type="KEGG" id="marb:CJ263_10390"/>
<dbReference type="Proteomes" id="UP000215244">
    <property type="component" value="Chromosome"/>
</dbReference>
<dbReference type="Gene3D" id="1.25.40.390">
    <property type="match status" value="1"/>
</dbReference>
<protein>
    <submittedName>
        <fullName evidence="6">RagB/SusD family nutrient uptake outer membrane protein</fullName>
    </submittedName>
</protein>
<evidence type="ECO:0000256" key="1">
    <source>
        <dbReference type="ARBA" id="ARBA00004442"/>
    </source>
</evidence>
<dbReference type="InterPro" id="IPR012944">
    <property type="entry name" value="SusD_RagB_dom"/>
</dbReference>
<dbReference type="SUPFAM" id="SSF48452">
    <property type="entry name" value="TPR-like"/>
    <property type="match status" value="1"/>
</dbReference>
<dbReference type="RefSeq" id="WP_094997203.1">
    <property type="nucleotide sequence ID" value="NZ_BMJL01000003.1"/>
</dbReference>
<dbReference type="OrthoDB" id="5694214at2"/>
<dbReference type="GO" id="GO:0009279">
    <property type="term" value="C:cell outer membrane"/>
    <property type="evidence" value="ECO:0007669"/>
    <property type="project" value="UniProtKB-SubCell"/>
</dbReference>
<gene>
    <name evidence="6" type="ORF">CJ263_10390</name>
</gene>
<comment type="similarity">
    <text evidence="2">Belongs to the SusD family.</text>
</comment>
<keyword evidence="4" id="KW-0472">Membrane</keyword>
<accession>A0A223V590</accession>
<evidence type="ECO:0000313" key="6">
    <source>
        <dbReference type="EMBL" id="ASV30585.1"/>
    </source>
</evidence>
<proteinExistence type="inferred from homology"/>
<evidence type="ECO:0000256" key="4">
    <source>
        <dbReference type="ARBA" id="ARBA00023136"/>
    </source>
</evidence>
<dbReference type="EMBL" id="CP022957">
    <property type="protein sequence ID" value="ASV30585.1"/>
    <property type="molecule type" value="Genomic_DNA"/>
</dbReference>